<dbReference type="FunCoup" id="A0A7F5RNG8">
    <property type="interactions" value="557"/>
</dbReference>
<organism evidence="5 6">
    <name type="scientific">Agrilus planipennis</name>
    <name type="common">Emerald ash borer</name>
    <name type="synonym">Agrilus marcopoli</name>
    <dbReference type="NCBI Taxonomy" id="224129"/>
    <lineage>
        <taxon>Eukaryota</taxon>
        <taxon>Metazoa</taxon>
        <taxon>Ecdysozoa</taxon>
        <taxon>Arthropoda</taxon>
        <taxon>Hexapoda</taxon>
        <taxon>Insecta</taxon>
        <taxon>Pterygota</taxon>
        <taxon>Neoptera</taxon>
        <taxon>Endopterygota</taxon>
        <taxon>Coleoptera</taxon>
        <taxon>Polyphaga</taxon>
        <taxon>Elateriformia</taxon>
        <taxon>Buprestoidea</taxon>
        <taxon>Buprestidae</taxon>
        <taxon>Agrilinae</taxon>
        <taxon>Agrilus</taxon>
    </lineage>
</organism>
<dbReference type="InterPro" id="IPR046433">
    <property type="entry name" value="ActCoA_hydro"/>
</dbReference>
<dbReference type="InterPro" id="IPR026888">
    <property type="entry name" value="AcetylCoA_hyd_C"/>
</dbReference>
<dbReference type="PANTHER" id="PTHR21432">
    <property type="entry name" value="ACETYL-COA HYDROLASE-RELATED"/>
    <property type="match status" value="1"/>
</dbReference>
<gene>
    <name evidence="6" type="primary">LOC108744915</name>
</gene>
<reference evidence="6" key="1">
    <citation type="submission" date="2025-08" db="UniProtKB">
        <authorList>
            <consortium name="RefSeq"/>
        </authorList>
    </citation>
    <scope>IDENTIFICATION</scope>
    <source>
        <tissue evidence="6">Entire body</tissue>
    </source>
</reference>
<dbReference type="RefSeq" id="XP_025837574.1">
    <property type="nucleotide sequence ID" value="XM_025981789.1"/>
</dbReference>
<proteinExistence type="inferred from homology"/>
<name>A0A7F5RNG8_AGRPL</name>
<dbReference type="OrthoDB" id="10250396at2759"/>
<dbReference type="FunFam" id="3.40.1080.20:FF:000002">
    <property type="entry name" value="Acetyl-CoA hydrolase/transferase"/>
    <property type="match status" value="1"/>
</dbReference>
<accession>A0A7F5RNG8</accession>
<dbReference type="GO" id="GO:0005739">
    <property type="term" value="C:mitochondrion"/>
    <property type="evidence" value="ECO:0007669"/>
    <property type="project" value="TreeGrafter"/>
</dbReference>
<dbReference type="Gene3D" id="3.30.750.70">
    <property type="entry name" value="4-hydroxybutyrate coenzyme like domains"/>
    <property type="match status" value="1"/>
</dbReference>
<dbReference type="GO" id="GO:0008775">
    <property type="term" value="F:acetate CoA-transferase activity"/>
    <property type="evidence" value="ECO:0007669"/>
    <property type="project" value="InterPro"/>
</dbReference>
<feature type="domain" description="Acetyl-CoA hydrolase/transferase C-terminal" evidence="4">
    <location>
        <begin position="314"/>
        <end position="468"/>
    </location>
</feature>
<evidence type="ECO:0000313" key="6">
    <source>
        <dbReference type="RefSeq" id="XP_025837574.1"/>
    </source>
</evidence>
<protein>
    <submittedName>
        <fullName evidence="6">Uncharacterized protein LOC108744915 isoform X1</fullName>
    </submittedName>
</protein>
<comment type="similarity">
    <text evidence="1">Belongs to the acetyl-CoA hydrolase/transferase family.</text>
</comment>
<dbReference type="Gene3D" id="3.40.1080.10">
    <property type="entry name" value="Glutaconate Coenzyme A-transferase"/>
    <property type="match status" value="1"/>
</dbReference>
<feature type="domain" description="Acetyl-CoA hydrolase/transferase N-terminal" evidence="3">
    <location>
        <begin position="58"/>
        <end position="223"/>
    </location>
</feature>
<sequence length="479" mass="52288">MKIISDRTTKVLVRALNMVYFVSQRNFRYSAAIREPVAIIKGKQPRWVNPCNLEQCFECLASGMTVFASGAAATPILLLNALAEVGKNKKLKGVKVYHMHTEGPAAYCAPELAENFTSYSVFMGGNVRKAVAEGRADTIPIFLHEIPYLFYRKILQPDFCVVSLSVPDEHGYCSTGTSVDCVRAAMQHSKLIVGQVNQQMPRTFGDGVIHVSQIDYAVCVNEKLPSHAHKKLSEAEEKIGKFIAENLVEDGATLQMGIGSIPDAVLAQLHSHKNLGIHSEMFADGVIGLVENGCVNNSKKTSYAGITVGSFLIGSQQLYDFVNNNPAVKMLVVDYVNNTKVVAQQKKMTAINSCIEVDLTGQVCSDSIGTRMYSGFGGQVDFLRGAGEAIDGKGKPILAMVSTTNKGQTKIVPTLKTGAGVVTTRAHIHYLVTEYGIAFLFGKSLRQRAYELIKIAHPDHRESLEKAAFERLHCMPSPQ</sequence>
<dbReference type="Pfam" id="PF02550">
    <property type="entry name" value="AcetylCoA_hydro"/>
    <property type="match status" value="1"/>
</dbReference>
<dbReference type="GeneID" id="108744915"/>
<evidence type="ECO:0000259" key="3">
    <source>
        <dbReference type="Pfam" id="PF02550"/>
    </source>
</evidence>
<dbReference type="PANTHER" id="PTHR21432:SF20">
    <property type="entry name" value="ACETYL-COA HYDROLASE"/>
    <property type="match status" value="1"/>
</dbReference>
<dbReference type="SUPFAM" id="SSF100950">
    <property type="entry name" value="NagB/RpiA/CoA transferase-like"/>
    <property type="match status" value="2"/>
</dbReference>
<dbReference type="Proteomes" id="UP000192223">
    <property type="component" value="Unplaced"/>
</dbReference>
<keyword evidence="5" id="KW-1185">Reference proteome</keyword>
<evidence type="ECO:0000259" key="4">
    <source>
        <dbReference type="Pfam" id="PF13336"/>
    </source>
</evidence>
<keyword evidence="2" id="KW-0808">Transferase</keyword>
<dbReference type="Gene3D" id="3.40.1080.20">
    <property type="entry name" value="Acetyl-CoA hydrolase/transferase C-terminal domain"/>
    <property type="match status" value="1"/>
</dbReference>
<evidence type="ECO:0000256" key="2">
    <source>
        <dbReference type="ARBA" id="ARBA00022679"/>
    </source>
</evidence>
<evidence type="ECO:0000256" key="1">
    <source>
        <dbReference type="ARBA" id="ARBA00009632"/>
    </source>
</evidence>
<dbReference type="AlphaFoldDB" id="A0A7F5RNG8"/>
<dbReference type="InterPro" id="IPR037171">
    <property type="entry name" value="NagB/RpiA_transferase-like"/>
</dbReference>
<dbReference type="InterPro" id="IPR038460">
    <property type="entry name" value="AcetylCoA_hyd_C_sf"/>
</dbReference>
<dbReference type="GO" id="GO:0006083">
    <property type="term" value="P:acetate metabolic process"/>
    <property type="evidence" value="ECO:0007669"/>
    <property type="project" value="InterPro"/>
</dbReference>
<dbReference type="InterPro" id="IPR003702">
    <property type="entry name" value="ActCoA_hydro_N"/>
</dbReference>
<dbReference type="InParanoid" id="A0A7F5RNG8"/>
<dbReference type="Pfam" id="PF13336">
    <property type="entry name" value="AcetylCoA_hyd_C"/>
    <property type="match status" value="1"/>
</dbReference>
<evidence type="ECO:0000313" key="5">
    <source>
        <dbReference type="Proteomes" id="UP000192223"/>
    </source>
</evidence>